<dbReference type="Proteomes" id="UP000219612">
    <property type="component" value="Unassembled WGS sequence"/>
</dbReference>
<feature type="signal peptide" evidence="1">
    <location>
        <begin position="1"/>
        <end position="26"/>
    </location>
</feature>
<evidence type="ECO:0000256" key="1">
    <source>
        <dbReference type="SAM" id="SignalP"/>
    </source>
</evidence>
<dbReference type="InterPro" id="IPR025965">
    <property type="entry name" value="FlgD/Vpr_Ig-like"/>
</dbReference>
<feature type="chain" id="PRO_5012628535" evidence="1">
    <location>
        <begin position="27"/>
        <end position="962"/>
    </location>
</feature>
<dbReference type="EMBL" id="OBDY01000025">
    <property type="protein sequence ID" value="SNY63338.1"/>
    <property type="molecule type" value="Genomic_DNA"/>
</dbReference>
<proteinExistence type="predicted"/>
<evidence type="ECO:0000313" key="4">
    <source>
        <dbReference type="Proteomes" id="UP000219612"/>
    </source>
</evidence>
<dbReference type="Gene3D" id="2.60.40.4070">
    <property type="match status" value="1"/>
</dbReference>
<protein>
    <submittedName>
        <fullName evidence="3">FlgD Ig-like domain-containing protein</fullName>
    </submittedName>
</protein>
<dbReference type="Pfam" id="PF13860">
    <property type="entry name" value="FlgD_ig"/>
    <property type="match status" value="1"/>
</dbReference>
<dbReference type="AlphaFoldDB" id="A0A285JSU7"/>
<accession>A0A285JSU7</accession>
<reference evidence="3 4" key="1">
    <citation type="submission" date="2017-09" db="EMBL/GenBank/DDBJ databases">
        <authorList>
            <person name="Ehlers B."/>
            <person name="Leendertz F.H."/>
        </authorList>
    </citation>
    <scope>NUCLEOTIDE SEQUENCE [LARGE SCALE GENOMIC DNA]</scope>
    <source>
        <strain evidence="3 4">CGMCC 4.6857</strain>
    </source>
</reference>
<evidence type="ECO:0000259" key="2">
    <source>
        <dbReference type="Pfam" id="PF13860"/>
    </source>
</evidence>
<keyword evidence="4" id="KW-1185">Reference proteome</keyword>
<gene>
    <name evidence="3" type="ORF">SAMN05421748_12561</name>
</gene>
<dbReference type="Gene3D" id="2.60.40.2700">
    <property type="match status" value="1"/>
</dbReference>
<dbReference type="RefSeq" id="WP_218854815.1">
    <property type="nucleotide sequence ID" value="NZ_OBDY01000025.1"/>
</dbReference>
<evidence type="ECO:0000313" key="3">
    <source>
        <dbReference type="EMBL" id="SNY63338.1"/>
    </source>
</evidence>
<name>A0A285JSU7_9ACTN</name>
<sequence>MAPAIRSLAAAAIGVGIVLTGLPAQAAPVTRAAAAPSGEVVIPAASRFVPRATRILNAGLTGFLWAQEGDDRLLWTDYATGTATALAQRLPEKVVYDMDGGFYPSSPSWNPGWYGAGSDTVALYDAQRVRLQTGAGGDVTEVVLPEGHSYQGTFGAVVLSRSGYEGGPQTYHLWRDGAESAVTGLPADAADFTVEDGDARSVILKYKLPDATGWGSWSIVDLATGVATALPVNDEDGWDVAAFRLGGDSVLRDRWGRGKMDVYDRDELTAAPRTVDTGQFGYQTVYGVAGSSLLAVDPIMPGNNIYRGQPLWSLRTDEADPDQTEVMSPAAHQIVQAPDGSVLVAGAAKYVQYGDLDWGFYRITEAAGGTIQRREIADIAPMPAQTLGMSLGSGILTTGVNSTIYEPGGLLGAYRSTWLTTGGTPSVEKTTLDAWVTGDDGDCHYSGSPTCVTMFADGTGFHGRRDDTYFEETMLYANGSATPGPKVKTGFSSPYLLDLSGRYGVINSGPKGAQAIADFRAGTLLQKRDDVPAAVWGNLLWSASAEGGRVTATRIPATTAVESFTTSNNCTPTQVQAVGRWVYWSCNEYGTAYGSGVYDRVTKTSAAAPGEKVLLGDGYYVQQDAAGTLTLFDLYHPGTAGRVIGAVGQYTEPRVSWTVDRFGGGVAWSDQEERVHVTPSGVPASALTVIDSAVSATVPNWSGTWWLSKPGAAWQLVFRSSAGTVLRTISGTSARGVVKATWDGKDSAGRAVANGTYGWSLTVTPADGQGAPLTAGVAAPPAPLKATKAPTITGAAVVGSTVKAATLGTWTPAPTSYTYRWAANGVTIKGAVYQSYPITAAVLGKRLTVTVTANRAGHPSGSSTSAATAVVAKGAAPRSTKRPVILGTPKVGRTLSVSTGGWSIKPDSYRYEWRLNGKLISTGTKLKLTSGMRNKKLVLTVVARKTGYNDGRAASVAVTVKS</sequence>
<organism evidence="3 4">
    <name type="scientific">Paractinoplanes atraurantiacus</name>
    <dbReference type="NCBI Taxonomy" id="1036182"/>
    <lineage>
        <taxon>Bacteria</taxon>
        <taxon>Bacillati</taxon>
        <taxon>Actinomycetota</taxon>
        <taxon>Actinomycetes</taxon>
        <taxon>Micromonosporales</taxon>
        <taxon>Micromonosporaceae</taxon>
        <taxon>Paractinoplanes</taxon>
    </lineage>
</organism>
<keyword evidence="1" id="KW-0732">Signal</keyword>
<feature type="domain" description="FlgD/Vpr Ig-like" evidence="2">
    <location>
        <begin position="707"/>
        <end position="764"/>
    </location>
</feature>